<keyword evidence="3" id="KW-0285">Flavoprotein</keyword>
<dbReference type="Proteomes" id="UP000482960">
    <property type="component" value="Unassembled WGS sequence"/>
</dbReference>
<feature type="region of interest" description="Disordered" evidence="6">
    <location>
        <begin position="65"/>
        <end position="84"/>
    </location>
</feature>
<feature type="domain" description="Glucose-methanol-choline oxidoreductase C-terminal" evidence="7">
    <location>
        <begin position="371"/>
        <end position="486"/>
    </location>
</feature>
<dbReference type="InterPro" id="IPR007867">
    <property type="entry name" value="GMC_OxRtase_C"/>
</dbReference>
<comment type="similarity">
    <text evidence="2">Belongs to the GMC oxidoreductase family.</text>
</comment>
<evidence type="ECO:0000256" key="4">
    <source>
        <dbReference type="ARBA" id="ARBA00022827"/>
    </source>
</evidence>
<evidence type="ECO:0000313" key="8">
    <source>
        <dbReference type="EMBL" id="GFJ87825.1"/>
    </source>
</evidence>
<dbReference type="GO" id="GO:0016614">
    <property type="term" value="F:oxidoreductase activity, acting on CH-OH group of donors"/>
    <property type="evidence" value="ECO:0007669"/>
    <property type="project" value="InterPro"/>
</dbReference>
<reference evidence="8 9" key="2">
    <citation type="submission" date="2020-03" db="EMBL/GenBank/DDBJ databases">
        <authorList>
            <person name="Ichikawa N."/>
            <person name="Kimura A."/>
            <person name="Kitahashi Y."/>
            <person name="Uohara A."/>
        </authorList>
    </citation>
    <scope>NUCLEOTIDE SEQUENCE [LARGE SCALE GENOMIC DNA]</scope>
    <source>
        <strain evidence="8 9">NBRC 108638</strain>
    </source>
</reference>
<dbReference type="AlphaFoldDB" id="A0A6V8L599"/>
<keyword evidence="5" id="KW-0560">Oxidoreductase</keyword>
<dbReference type="Pfam" id="PF05199">
    <property type="entry name" value="GMC_oxred_C"/>
    <property type="match status" value="1"/>
</dbReference>
<dbReference type="RefSeq" id="WP_173074927.1">
    <property type="nucleotide sequence ID" value="NZ_BAABJB010000029.1"/>
</dbReference>
<dbReference type="InterPro" id="IPR036188">
    <property type="entry name" value="FAD/NAD-bd_sf"/>
</dbReference>
<dbReference type="EMBL" id="BLPG01000001">
    <property type="protein sequence ID" value="GFJ87825.1"/>
    <property type="molecule type" value="Genomic_DNA"/>
</dbReference>
<reference evidence="8 9" key="1">
    <citation type="submission" date="2020-03" db="EMBL/GenBank/DDBJ databases">
        <title>Whole genome shotgun sequence of Phytohabitans rumicis NBRC 108638.</title>
        <authorList>
            <person name="Komaki H."/>
            <person name="Tamura T."/>
        </authorList>
    </citation>
    <scope>NUCLEOTIDE SEQUENCE [LARGE SCALE GENOMIC DNA]</scope>
    <source>
        <strain evidence="8 9">NBRC 108638</strain>
    </source>
</reference>
<evidence type="ECO:0000256" key="2">
    <source>
        <dbReference type="ARBA" id="ARBA00010790"/>
    </source>
</evidence>
<dbReference type="PANTHER" id="PTHR42784">
    <property type="entry name" value="PYRANOSE 2-OXIDASE"/>
    <property type="match status" value="1"/>
</dbReference>
<evidence type="ECO:0000256" key="6">
    <source>
        <dbReference type="SAM" id="MobiDB-lite"/>
    </source>
</evidence>
<dbReference type="PANTHER" id="PTHR42784:SF1">
    <property type="entry name" value="PYRANOSE 2-OXIDASE"/>
    <property type="match status" value="1"/>
</dbReference>
<name>A0A6V8L599_9ACTN</name>
<evidence type="ECO:0000256" key="1">
    <source>
        <dbReference type="ARBA" id="ARBA00001974"/>
    </source>
</evidence>
<dbReference type="SUPFAM" id="SSF54373">
    <property type="entry name" value="FAD-linked reductases, C-terminal domain"/>
    <property type="match status" value="1"/>
</dbReference>
<evidence type="ECO:0000256" key="5">
    <source>
        <dbReference type="ARBA" id="ARBA00023002"/>
    </source>
</evidence>
<proteinExistence type="inferred from homology"/>
<dbReference type="Gene3D" id="3.50.50.60">
    <property type="entry name" value="FAD/NAD(P)-binding domain"/>
    <property type="match status" value="2"/>
</dbReference>
<organism evidence="8 9">
    <name type="scientific">Phytohabitans rumicis</name>
    <dbReference type="NCBI Taxonomy" id="1076125"/>
    <lineage>
        <taxon>Bacteria</taxon>
        <taxon>Bacillati</taxon>
        <taxon>Actinomycetota</taxon>
        <taxon>Actinomycetes</taxon>
        <taxon>Micromonosporales</taxon>
        <taxon>Micromonosporaceae</taxon>
    </lineage>
</organism>
<comment type="caution">
    <text evidence="8">The sequence shown here is derived from an EMBL/GenBank/DDBJ whole genome shotgun (WGS) entry which is preliminary data.</text>
</comment>
<evidence type="ECO:0000259" key="7">
    <source>
        <dbReference type="Pfam" id="PF05199"/>
    </source>
</evidence>
<dbReference type="InterPro" id="IPR051473">
    <property type="entry name" value="P2Ox-like"/>
</dbReference>
<accession>A0A6V8L599</accession>
<keyword evidence="4" id="KW-0274">FAD</keyword>
<dbReference type="SUPFAM" id="SSF51905">
    <property type="entry name" value="FAD/NAD(P)-binding domain"/>
    <property type="match status" value="1"/>
</dbReference>
<comment type="cofactor">
    <cofactor evidence="1">
        <name>FAD</name>
        <dbReference type="ChEBI" id="CHEBI:57692"/>
    </cofactor>
</comment>
<evidence type="ECO:0000256" key="3">
    <source>
        <dbReference type="ARBA" id="ARBA00022630"/>
    </source>
</evidence>
<protein>
    <submittedName>
        <fullName evidence="8">Pyranose oxidase</fullName>
    </submittedName>
</protein>
<evidence type="ECO:0000313" key="9">
    <source>
        <dbReference type="Proteomes" id="UP000482960"/>
    </source>
</evidence>
<sequence>MDTDVDVLVVGSGPVGATFARELHEAAPHLTILMVEAGPRLTDGVGANVRNLDLEDRRCVQRRATAWTGQTTSDTGRADGHLASRPGTFLVRTADVSGDDQTGMPAAAMSANVGGMAAHWTCACPRPGGSERIAFLGAAFDKAFDRAIDLLNVTNAAFPATEASQRLLQKLSTVFDRGRPPDRRVQPMPLACTPTGQSLPHWSGVDTILGQQQRLTIVPDTVCRRLLHRDGLVYAALLAGRHTGETHTVQVRAVAVAADALRTPQLLWASGIRPPALGKHLNDQPQIVSALALRENGVTTPPGPARETADRRDLLTGVLWIPFHEPDFPFHTQVMQVGTTPIDVPGAAVLDRPVVTWGRFTTKEIRPEDRVEFSDTDLDDFGMPRMSIHYGLTERDRATITRAKRDMVAQAEAVGDFFPGSQPRLLPAGSSLHYQGTVRMGQSHDGASVCDPHSRVWGFHNLYIGGNGVIPTATACNPTATAVALAVIAAGHLTAKLER</sequence>
<keyword evidence="9" id="KW-1185">Reference proteome</keyword>
<gene>
    <name evidence="8" type="ORF">Prum_014670</name>
</gene>